<dbReference type="GO" id="GO:0006790">
    <property type="term" value="P:sulfur compound metabolic process"/>
    <property type="evidence" value="ECO:0007669"/>
    <property type="project" value="TreeGrafter"/>
</dbReference>
<feature type="compositionally biased region" description="Low complexity" evidence="8">
    <location>
        <begin position="673"/>
        <end position="684"/>
    </location>
</feature>
<evidence type="ECO:0000256" key="6">
    <source>
        <dbReference type="ARBA" id="ARBA00023004"/>
    </source>
</evidence>
<organism evidence="10 11">
    <name type="scientific">Paramarasmius palmivorus</name>
    <dbReference type="NCBI Taxonomy" id="297713"/>
    <lineage>
        <taxon>Eukaryota</taxon>
        <taxon>Fungi</taxon>
        <taxon>Dikarya</taxon>
        <taxon>Basidiomycota</taxon>
        <taxon>Agaricomycotina</taxon>
        <taxon>Agaricomycetes</taxon>
        <taxon>Agaricomycetidae</taxon>
        <taxon>Agaricales</taxon>
        <taxon>Marasmiineae</taxon>
        <taxon>Marasmiaceae</taxon>
        <taxon>Paramarasmius</taxon>
    </lineage>
</organism>
<dbReference type="SUPFAM" id="SSF81296">
    <property type="entry name" value="E set domains"/>
    <property type="match status" value="1"/>
</dbReference>
<dbReference type="GO" id="GO:0020037">
    <property type="term" value="F:heme binding"/>
    <property type="evidence" value="ECO:0007669"/>
    <property type="project" value="TreeGrafter"/>
</dbReference>
<dbReference type="GO" id="GO:0008482">
    <property type="term" value="F:sulfite oxidase activity"/>
    <property type="evidence" value="ECO:0007669"/>
    <property type="project" value="TreeGrafter"/>
</dbReference>
<dbReference type="Pfam" id="PF03404">
    <property type="entry name" value="Mo-co_dimer"/>
    <property type="match status" value="1"/>
</dbReference>
<dbReference type="GO" id="GO:0005739">
    <property type="term" value="C:mitochondrion"/>
    <property type="evidence" value="ECO:0007669"/>
    <property type="project" value="TreeGrafter"/>
</dbReference>
<keyword evidence="5" id="KW-0560">Oxidoreductase</keyword>
<evidence type="ECO:0000259" key="9">
    <source>
        <dbReference type="PROSITE" id="PS50102"/>
    </source>
</evidence>
<dbReference type="Gene3D" id="3.90.420.10">
    <property type="entry name" value="Oxidoreductase, molybdopterin-binding domain"/>
    <property type="match status" value="1"/>
</dbReference>
<dbReference type="GO" id="GO:0003743">
    <property type="term" value="F:translation initiation factor activity"/>
    <property type="evidence" value="ECO:0007669"/>
    <property type="project" value="UniProtKB-KW"/>
</dbReference>
<dbReference type="Pfam" id="PF00076">
    <property type="entry name" value="RRM_1"/>
    <property type="match status" value="1"/>
</dbReference>
<dbReference type="Gene3D" id="2.60.40.650">
    <property type="match status" value="1"/>
</dbReference>
<keyword evidence="4" id="KW-0479">Metal-binding</keyword>
<dbReference type="PANTHER" id="PTHR19372:SF7">
    <property type="entry name" value="SULFITE OXIDASE, MITOCHONDRIAL"/>
    <property type="match status" value="1"/>
</dbReference>
<evidence type="ECO:0000256" key="5">
    <source>
        <dbReference type="ARBA" id="ARBA00023002"/>
    </source>
</evidence>
<comment type="caution">
    <text evidence="10">The sequence shown here is derived from an EMBL/GenBank/DDBJ whole genome shotgun (WGS) entry which is preliminary data.</text>
</comment>
<dbReference type="PRINTS" id="PR00407">
    <property type="entry name" value="EUMOPTERIN"/>
</dbReference>
<comment type="cofactor">
    <cofactor evidence="1">
        <name>Mo-molybdopterin</name>
        <dbReference type="ChEBI" id="CHEBI:71302"/>
    </cofactor>
</comment>
<keyword evidence="11" id="KW-1185">Reference proteome</keyword>
<evidence type="ECO:0000313" key="10">
    <source>
        <dbReference type="EMBL" id="KAK7051095.1"/>
    </source>
</evidence>
<evidence type="ECO:0000256" key="4">
    <source>
        <dbReference type="ARBA" id="ARBA00022723"/>
    </source>
</evidence>
<dbReference type="InterPro" id="IPR022407">
    <property type="entry name" value="OxRdtase_Mopterin_BS"/>
</dbReference>
<feature type="compositionally biased region" description="Basic and acidic residues" evidence="8">
    <location>
        <begin position="409"/>
        <end position="444"/>
    </location>
</feature>
<name>A0AAW0DJD9_9AGAR</name>
<feature type="compositionally biased region" description="Basic and acidic residues" evidence="8">
    <location>
        <begin position="864"/>
        <end position="875"/>
    </location>
</feature>
<dbReference type="PANTHER" id="PTHR19372">
    <property type="entry name" value="SULFITE REDUCTASE"/>
    <property type="match status" value="1"/>
</dbReference>
<dbReference type="Pfam" id="PF00174">
    <property type="entry name" value="Oxidored_molyb"/>
    <property type="match status" value="1"/>
</dbReference>
<dbReference type="FunFam" id="3.90.420.10:FF:000002">
    <property type="entry name" value="sulfite oxidase, mitochondrial"/>
    <property type="match status" value="1"/>
</dbReference>
<dbReference type="InterPro" id="IPR036374">
    <property type="entry name" value="OxRdtase_Mopterin-bd_sf"/>
</dbReference>
<dbReference type="InterPro" id="IPR012677">
    <property type="entry name" value="Nucleotide-bd_a/b_plait_sf"/>
</dbReference>
<feature type="compositionally biased region" description="Low complexity" evidence="8">
    <location>
        <begin position="797"/>
        <end position="812"/>
    </location>
</feature>
<protein>
    <submittedName>
        <fullName evidence="10">Eukaryotic translation initiation factor 4B</fullName>
    </submittedName>
</protein>
<feature type="compositionally biased region" description="Basic and acidic residues" evidence="8">
    <location>
        <begin position="770"/>
        <end position="784"/>
    </location>
</feature>
<evidence type="ECO:0000256" key="7">
    <source>
        <dbReference type="PROSITE-ProRule" id="PRU00176"/>
    </source>
</evidence>
<keyword evidence="7" id="KW-0694">RNA-binding</keyword>
<keyword evidence="10" id="KW-0396">Initiation factor</keyword>
<reference evidence="10 11" key="1">
    <citation type="submission" date="2024-01" db="EMBL/GenBank/DDBJ databases">
        <title>A draft genome for a cacao thread blight-causing isolate of Paramarasmius palmivorus.</title>
        <authorList>
            <person name="Baruah I.K."/>
            <person name="Bukari Y."/>
            <person name="Amoako-Attah I."/>
            <person name="Meinhardt L.W."/>
            <person name="Bailey B.A."/>
            <person name="Cohen S.P."/>
        </authorList>
    </citation>
    <scope>NUCLEOTIDE SEQUENCE [LARGE SCALE GENOMIC DNA]</scope>
    <source>
        <strain evidence="10 11">GH-12</strain>
    </source>
</reference>
<dbReference type="SMART" id="SM00360">
    <property type="entry name" value="RRM"/>
    <property type="match status" value="1"/>
</dbReference>
<dbReference type="Proteomes" id="UP001383192">
    <property type="component" value="Unassembled WGS sequence"/>
</dbReference>
<dbReference type="InterPro" id="IPR008335">
    <property type="entry name" value="Mopterin_OxRdtase_euk"/>
</dbReference>
<evidence type="ECO:0000256" key="2">
    <source>
        <dbReference type="ARBA" id="ARBA00022505"/>
    </source>
</evidence>
<dbReference type="SUPFAM" id="SSF54928">
    <property type="entry name" value="RNA-binding domain, RBD"/>
    <property type="match status" value="1"/>
</dbReference>
<dbReference type="InterPro" id="IPR014756">
    <property type="entry name" value="Ig_E-set"/>
</dbReference>
<keyword evidence="10" id="KW-0648">Protein biosynthesis</keyword>
<dbReference type="PROSITE" id="PS50102">
    <property type="entry name" value="RRM"/>
    <property type="match status" value="1"/>
</dbReference>
<feature type="compositionally biased region" description="Basic and acidic residues" evidence="8">
    <location>
        <begin position="527"/>
        <end position="569"/>
    </location>
</feature>
<dbReference type="Gene3D" id="3.30.70.330">
    <property type="match status" value="1"/>
</dbReference>
<keyword evidence="6" id="KW-0408">Iron</keyword>
<dbReference type="InterPro" id="IPR000504">
    <property type="entry name" value="RRM_dom"/>
</dbReference>
<feature type="compositionally biased region" description="Polar residues" evidence="8">
    <location>
        <begin position="704"/>
        <end position="714"/>
    </location>
</feature>
<evidence type="ECO:0000256" key="8">
    <source>
        <dbReference type="SAM" id="MobiDB-lite"/>
    </source>
</evidence>
<dbReference type="GO" id="GO:0043546">
    <property type="term" value="F:molybdopterin cofactor binding"/>
    <property type="evidence" value="ECO:0007669"/>
    <property type="project" value="InterPro"/>
</dbReference>
<evidence type="ECO:0000313" key="11">
    <source>
        <dbReference type="Proteomes" id="UP001383192"/>
    </source>
</evidence>
<feature type="compositionally biased region" description="Basic and acidic residues" evidence="8">
    <location>
        <begin position="743"/>
        <end position="761"/>
    </location>
</feature>
<keyword evidence="2" id="KW-0500">Molybdenum</keyword>
<accession>A0AAW0DJD9</accession>
<feature type="region of interest" description="Disordered" evidence="8">
    <location>
        <begin position="403"/>
        <end position="448"/>
    </location>
</feature>
<evidence type="ECO:0000256" key="1">
    <source>
        <dbReference type="ARBA" id="ARBA00001924"/>
    </source>
</evidence>
<dbReference type="SUPFAM" id="SSF56524">
    <property type="entry name" value="Oxidoreductase molybdopterin-binding domain"/>
    <property type="match status" value="1"/>
</dbReference>
<dbReference type="InterPro" id="IPR035979">
    <property type="entry name" value="RBD_domain_sf"/>
</dbReference>
<dbReference type="PROSITE" id="PS00559">
    <property type="entry name" value="MOLYBDOPTERIN_EUK"/>
    <property type="match status" value="1"/>
</dbReference>
<feature type="compositionally biased region" description="Acidic residues" evidence="8">
    <location>
        <begin position="846"/>
        <end position="863"/>
    </location>
</feature>
<dbReference type="InterPro" id="IPR005066">
    <property type="entry name" value="MoCF_OxRdtse_dimer"/>
</dbReference>
<feature type="domain" description="RRM" evidence="9">
    <location>
        <begin position="452"/>
        <end position="527"/>
    </location>
</feature>
<feature type="region of interest" description="Disordered" evidence="8">
    <location>
        <begin position="508"/>
        <end position="875"/>
    </location>
</feature>
<dbReference type="GO" id="GO:0003723">
    <property type="term" value="F:RNA binding"/>
    <property type="evidence" value="ECO:0007669"/>
    <property type="project" value="UniProtKB-UniRule"/>
</dbReference>
<feature type="compositionally biased region" description="Low complexity" evidence="8">
    <location>
        <begin position="720"/>
        <end position="733"/>
    </location>
</feature>
<proteinExistence type="predicted"/>
<gene>
    <name evidence="10" type="primary">TIF3</name>
    <name evidence="10" type="ORF">VNI00_005207</name>
</gene>
<dbReference type="GO" id="GO:0030151">
    <property type="term" value="F:molybdenum ion binding"/>
    <property type="evidence" value="ECO:0007669"/>
    <property type="project" value="InterPro"/>
</dbReference>
<evidence type="ECO:0000256" key="3">
    <source>
        <dbReference type="ARBA" id="ARBA00022617"/>
    </source>
</evidence>
<dbReference type="AlphaFoldDB" id="A0AAW0DJD9"/>
<dbReference type="InterPro" id="IPR000572">
    <property type="entry name" value="OxRdtase_Mopterin-bd_dom"/>
</dbReference>
<sequence length="875" mass="95715">MDMVYTDEPPHSEALIIQAKEPFNAEPPSSALVTDRASRLVEFPVTPEELVYCRNHGPVREFNAEEYSITVDGLVEKELTFSLAELKSNYKKTRVVAVLQCAGNRRNEMGAIKKVHGVGWNDGVIANCVFAGARLRDVLEQAGIKTTGGSLQVCFSSHATLCQDDKYYGSSIPVEKALEDDALLAYEMNDESLSAEHGGPLRVVVPGYLGARWVKWVDTITVSNEESPNYYQQRDYKVLPPEVETKEAAKQYWPKYPSMTALPLNSVVATVYRLSPTTVFAKGYAVPGAAGNVASVEVSVDKGTTWYPAEITYQEGKWSWTLWESEIPTTLEKGQVYCRAIDTSGQVQQASCEWNIRGVAFCAWSMKEWYLTGYSAPKKAKKISLNEFLGDSGSWADEMEALPTAPSMKTDEDQGRSNDRYGRRGDDFLSSRPDRAPAPPREDLPLPTQPPYTAFVGNLAFDLTEAELEDFFAPSKPKSVKIIRDRDDKPKGFGYVEFEDVEGLKDAISRTGSSFSGRTIRVSVAEAPKERSGFSSGEDSKFDNPWRRDGPLPDLPSRDSSRRRFDGPRPEPLPSVAEGASDWRSNKSRAPPESEVQSGSLRRKNVGLSSDAPGAADREESWTIGAKFKPSEDSGPGSRFGSMKGRGDMGPPRDPPSAATEDNDWRSSTKVRSATSRDSTSPNSSTPPTPQMGRRKLELLPRSGSGSNAPSPLSSPKIGPTPSASTSSTRSNPFGTARPVDVSNREKEVTERLDKDRERLTMSRTSSRTGMERTTSRPGMERTSSRPGMERPPITRNQSQPSTPSSNAPPTAKTINPSLAANVRPSFSFANAAANKGGNTGAQDMNGEDTNGEDKPADDDDEATDVREKLGEVTI</sequence>
<keyword evidence="3" id="KW-0349">Heme</keyword>
<dbReference type="EMBL" id="JAYKXP010000014">
    <property type="protein sequence ID" value="KAK7051095.1"/>
    <property type="molecule type" value="Genomic_DNA"/>
</dbReference>